<feature type="transmembrane region" description="Helical" evidence="8">
    <location>
        <begin position="12"/>
        <end position="28"/>
    </location>
</feature>
<dbReference type="Gene3D" id="2.40.10.340">
    <property type="entry name" value="Rod shape-determining protein MreC, domain 1"/>
    <property type="match status" value="1"/>
</dbReference>
<dbReference type="InterPro" id="IPR042175">
    <property type="entry name" value="Cell/Rod_MreC_2"/>
</dbReference>
<feature type="region of interest" description="Disordered" evidence="7">
    <location>
        <begin position="283"/>
        <end position="311"/>
    </location>
</feature>
<dbReference type="Proteomes" id="UP000235116">
    <property type="component" value="Chromosome"/>
</dbReference>
<comment type="function">
    <text evidence="5">Involved in formation and maintenance of cell shape.</text>
</comment>
<dbReference type="KEGG" id="kak:Kalk_17105"/>
<evidence type="ECO:0000256" key="8">
    <source>
        <dbReference type="SAM" id="Phobius"/>
    </source>
</evidence>
<evidence type="ECO:0000313" key="11">
    <source>
        <dbReference type="Proteomes" id="UP000235116"/>
    </source>
</evidence>
<dbReference type="EMBL" id="CP022684">
    <property type="protein sequence ID" value="AUM14039.1"/>
    <property type="molecule type" value="Genomic_DNA"/>
</dbReference>
<dbReference type="InterPro" id="IPR042177">
    <property type="entry name" value="Cell/Rod_1"/>
</dbReference>
<dbReference type="FunFam" id="2.40.10.350:FF:000002">
    <property type="entry name" value="Cell shape-determining protein MreC"/>
    <property type="match status" value="1"/>
</dbReference>
<feature type="domain" description="Rod shape-determining protein MreC beta-barrel core" evidence="9">
    <location>
        <begin position="123"/>
        <end position="269"/>
    </location>
</feature>
<keyword evidence="6" id="KW-0175">Coiled coil</keyword>
<keyword evidence="3 5" id="KW-0133">Cell shape</keyword>
<dbReference type="InterPro" id="IPR055342">
    <property type="entry name" value="MreC_beta-barrel_core"/>
</dbReference>
<dbReference type="Pfam" id="PF04085">
    <property type="entry name" value="MreC"/>
    <property type="match status" value="1"/>
</dbReference>
<dbReference type="PANTHER" id="PTHR34138:SF1">
    <property type="entry name" value="CELL SHAPE-DETERMINING PROTEIN MREC"/>
    <property type="match status" value="1"/>
</dbReference>
<evidence type="ECO:0000256" key="4">
    <source>
        <dbReference type="ARBA" id="ARBA00032089"/>
    </source>
</evidence>
<feature type="coiled-coil region" evidence="6">
    <location>
        <begin position="70"/>
        <end position="97"/>
    </location>
</feature>
<evidence type="ECO:0000256" key="6">
    <source>
        <dbReference type="SAM" id="Coils"/>
    </source>
</evidence>
<evidence type="ECO:0000256" key="1">
    <source>
        <dbReference type="ARBA" id="ARBA00009369"/>
    </source>
</evidence>
<evidence type="ECO:0000259" key="9">
    <source>
        <dbReference type="Pfam" id="PF04085"/>
    </source>
</evidence>
<name>A0A2K9LNU3_9GAMM</name>
<dbReference type="PIRSF" id="PIRSF038471">
    <property type="entry name" value="MreC"/>
    <property type="match status" value="1"/>
</dbReference>
<evidence type="ECO:0000256" key="7">
    <source>
        <dbReference type="SAM" id="MobiDB-lite"/>
    </source>
</evidence>
<reference evidence="11" key="1">
    <citation type="submission" date="2017-08" db="EMBL/GenBank/DDBJ databases">
        <title>Direct submision.</title>
        <authorList>
            <person name="Kim S.-J."/>
            <person name="Rhee S.-K."/>
        </authorList>
    </citation>
    <scope>NUCLEOTIDE SEQUENCE [LARGE SCALE GENOMIC DNA]</scope>
    <source>
        <strain evidence="11">GI5</strain>
    </source>
</reference>
<dbReference type="OrthoDB" id="9808025at2"/>
<dbReference type="AlphaFoldDB" id="A0A2K9LNU3"/>
<organism evidence="10 11">
    <name type="scientific">Ketobacter alkanivorans</name>
    <dbReference type="NCBI Taxonomy" id="1917421"/>
    <lineage>
        <taxon>Bacteria</taxon>
        <taxon>Pseudomonadati</taxon>
        <taxon>Pseudomonadota</taxon>
        <taxon>Gammaproteobacteria</taxon>
        <taxon>Pseudomonadales</taxon>
        <taxon>Ketobacteraceae</taxon>
        <taxon>Ketobacter</taxon>
    </lineage>
</organism>
<sequence>MKPIFGQNTANRYRLMLFSVISFVLIFLDHRFEFLNPVRFTLSIATAPIQYVADIPAELLSWSESSVRSRSDLEDENARLQSEVLVLKRRVQKLASTVAENTRLKELMNASDVVDDQVLIAEIIGVDPDPYRHEAIVNKGSGDDVYVGQAVLDAEGLMGQVIEVGLLSSRVLLISDISHGIPVHVNRNGVRAIAVGSGKLDQLNLIHVPDTADIVRGDLLVSSGLGGRFPKGYPVGVVTKVEHDPGQPFALVEAKPMANLDRSRHVLLVFSEENRKLMPLLSGQAAPAQKPIATDNPEATPSPEKEGVNGQ</sequence>
<keyword evidence="8" id="KW-0812">Transmembrane</keyword>
<dbReference type="Gene3D" id="2.40.10.350">
    <property type="entry name" value="Rod shape-determining protein MreC, domain 2"/>
    <property type="match status" value="1"/>
</dbReference>
<evidence type="ECO:0000313" key="10">
    <source>
        <dbReference type="EMBL" id="AUM14039.1"/>
    </source>
</evidence>
<dbReference type="InterPro" id="IPR007221">
    <property type="entry name" value="MreC"/>
</dbReference>
<dbReference type="GO" id="GO:0008360">
    <property type="term" value="P:regulation of cell shape"/>
    <property type="evidence" value="ECO:0007669"/>
    <property type="project" value="UniProtKB-KW"/>
</dbReference>
<proteinExistence type="inferred from homology"/>
<dbReference type="GO" id="GO:0005886">
    <property type="term" value="C:plasma membrane"/>
    <property type="evidence" value="ECO:0007669"/>
    <property type="project" value="TreeGrafter"/>
</dbReference>
<keyword evidence="8" id="KW-0472">Membrane</keyword>
<dbReference type="NCBIfam" id="TIGR00219">
    <property type="entry name" value="mreC"/>
    <property type="match status" value="1"/>
</dbReference>
<gene>
    <name evidence="10" type="ORF">Kalk_17105</name>
</gene>
<dbReference type="CDD" id="cd14686">
    <property type="entry name" value="bZIP"/>
    <property type="match status" value="1"/>
</dbReference>
<keyword evidence="11" id="KW-1185">Reference proteome</keyword>
<comment type="similarity">
    <text evidence="1 5">Belongs to the MreC family.</text>
</comment>
<keyword evidence="8" id="KW-1133">Transmembrane helix</keyword>
<evidence type="ECO:0000256" key="2">
    <source>
        <dbReference type="ARBA" id="ARBA00013855"/>
    </source>
</evidence>
<dbReference type="PANTHER" id="PTHR34138">
    <property type="entry name" value="CELL SHAPE-DETERMINING PROTEIN MREC"/>
    <property type="match status" value="1"/>
</dbReference>
<evidence type="ECO:0000256" key="3">
    <source>
        <dbReference type="ARBA" id="ARBA00022960"/>
    </source>
</evidence>
<accession>A0A2K9LNU3</accession>
<protein>
    <recommendedName>
        <fullName evidence="2 5">Cell shape-determining protein MreC</fullName>
    </recommendedName>
    <alternativeName>
        <fullName evidence="4 5">Cell shape protein MreC</fullName>
    </alternativeName>
</protein>
<evidence type="ECO:0000256" key="5">
    <source>
        <dbReference type="PIRNR" id="PIRNR038471"/>
    </source>
</evidence>